<reference evidence="1 4" key="2">
    <citation type="journal article" date="2019" name="Nat. Med.">
        <title>A library of human gut bacterial isolates paired with longitudinal multiomics data enables mechanistic microbiome research.</title>
        <authorList>
            <person name="Poyet M."/>
            <person name="Groussin M."/>
            <person name="Gibbons S.M."/>
            <person name="Avila-Pacheco J."/>
            <person name="Jiang X."/>
            <person name="Kearney S.M."/>
            <person name="Perrotta A.R."/>
            <person name="Berdy B."/>
            <person name="Zhao S."/>
            <person name="Lieberman T.D."/>
            <person name="Swanson P.K."/>
            <person name="Smith M."/>
            <person name="Roesemann S."/>
            <person name="Alexander J.E."/>
            <person name="Rich S.A."/>
            <person name="Livny J."/>
            <person name="Vlamakis H."/>
            <person name="Clish C."/>
            <person name="Bullock K."/>
            <person name="Deik A."/>
            <person name="Scott J."/>
            <person name="Pierce K.A."/>
            <person name="Xavier R.J."/>
            <person name="Alm E.J."/>
        </authorList>
    </citation>
    <scope>NUCLEOTIDE SEQUENCE [LARGE SCALE GENOMIC DNA]</scope>
    <source>
        <strain evidence="1 4">BIOML-A2</strain>
    </source>
</reference>
<gene>
    <name evidence="2" type="ORF">DW889_04945</name>
    <name evidence="1" type="ORF">F9950_04695</name>
</gene>
<dbReference type="Proteomes" id="UP000431177">
    <property type="component" value="Unassembled WGS sequence"/>
</dbReference>
<reference evidence="2 3" key="1">
    <citation type="submission" date="2018-08" db="EMBL/GenBank/DDBJ databases">
        <title>A genome reference for cultivated species of the human gut microbiota.</title>
        <authorList>
            <person name="Zou Y."/>
            <person name="Xue W."/>
            <person name="Luo G."/>
        </authorList>
    </citation>
    <scope>NUCLEOTIDE SEQUENCE [LARGE SCALE GENOMIC DNA]</scope>
    <source>
        <strain evidence="2 3">AM40-34</strain>
    </source>
</reference>
<accession>A0A413VBC3</accession>
<dbReference type="Proteomes" id="UP000283482">
    <property type="component" value="Unassembled WGS sequence"/>
</dbReference>
<evidence type="ECO:0000313" key="4">
    <source>
        <dbReference type="Proteomes" id="UP000431177"/>
    </source>
</evidence>
<evidence type="ECO:0000313" key="2">
    <source>
        <dbReference type="EMBL" id="RHB30921.1"/>
    </source>
</evidence>
<comment type="caution">
    <text evidence="2">The sequence shown here is derived from an EMBL/GenBank/DDBJ whole genome shotgun (WGS) entry which is preliminary data.</text>
</comment>
<evidence type="ECO:0000313" key="1">
    <source>
        <dbReference type="EMBL" id="KAB5329502.1"/>
    </source>
</evidence>
<sequence>MGKVMSRQENTAFFFLLFINIGRIGRDLCRIGRMGRIGTLSLWYNWILLSCRTVTYDTE</sequence>
<protein>
    <submittedName>
        <fullName evidence="2">Uncharacterized protein</fullName>
    </submittedName>
</protein>
<dbReference type="AlphaFoldDB" id="A0A413VBC3"/>
<name>A0A413VBC3_BACSE</name>
<proteinExistence type="predicted"/>
<evidence type="ECO:0000313" key="3">
    <source>
        <dbReference type="Proteomes" id="UP000283482"/>
    </source>
</evidence>
<dbReference type="EMBL" id="WCLA01000006">
    <property type="protein sequence ID" value="KAB5329502.1"/>
    <property type="molecule type" value="Genomic_DNA"/>
</dbReference>
<dbReference type="EMBL" id="QSGN01000008">
    <property type="protein sequence ID" value="RHB30921.1"/>
    <property type="molecule type" value="Genomic_DNA"/>
</dbReference>
<organism evidence="2 3">
    <name type="scientific">Bacteroides stercoris</name>
    <dbReference type="NCBI Taxonomy" id="46506"/>
    <lineage>
        <taxon>Bacteria</taxon>
        <taxon>Pseudomonadati</taxon>
        <taxon>Bacteroidota</taxon>
        <taxon>Bacteroidia</taxon>
        <taxon>Bacteroidales</taxon>
        <taxon>Bacteroidaceae</taxon>
        <taxon>Bacteroides</taxon>
    </lineage>
</organism>